<evidence type="ECO:0000313" key="3">
    <source>
        <dbReference type="Proteomes" id="UP000242133"/>
    </source>
</evidence>
<keyword evidence="1" id="KW-0732">Signal</keyword>
<sequence>MKDRFFASIALYSALIATGVQADAIDKALVIVNSGSVQTQGMAMVLANTMQAKGTQVDVLLCDQAGDLALKNTTSTPLKPKNVTPEQLMSKLQKGGATINVCALYLPNSEHAASDLRDGVGVAKPPAIADQMIDDHLRVFNF</sequence>
<dbReference type="Proteomes" id="UP000242133">
    <property type="component" value="Unassembled WGS sequence"/>
</dbReference>
<comment type="caution">
    <text evidence="2">The sequence shown here is derived from an EMBL/GenBank/DDBJ whole genome shotgun (WGS) entry which is preliminary data.</text>
</comment>
<dbReference type="OrthoDB" id="7361822at2"/>
<dbReference type="RefSeq" id="WP_106592933.1">
    <property type="nucleotide sequence ID" value="NZ_PYGI01000023.1"/>
</dbReference>
<proteinExistence type="predicted"/>
<dbReference type="EMBL" id="PYGI01000023">
    <property type="protein sequence ID" value="PSL11718.1"/>
    <property type="molecule type" value="Genomic_DNA"/>
</dbReference>
<keyword evidence="3" id="KW-1185">Reference proteome</keyword>
<dbReference type="Gene3D" id="3.40.1260.10">
    <property type="entry name" value="DsrEFH-like"/>
    <property type="match status" value="1"/>
</dbReference>
<evidence type="ECO:0000256" key="1">
    <source>
        <dbReference type="SAM" id="SignalP"/>
    </source>
</evidence>
<accession>A0A2P8EQJ9</accession>
<protein>
    <submittedName>
        <fullName evidence="2">DsrE/DsrF/DsrH-like protein</fullName>
    </submittedName>
</protein>
<name>A0A2P8EQJ9_9GAMM</name>
<dbReference type="AlphaFoldDB" id="A0A2P8EQJ9"/>
<dbReference type="SUPFAM" id="SSF75169">
    <property type="entry name" value="DsrEFH-like"/>
    <property type="match status" value="1"/>
</dbReference>
<feature type="chain" id="PRO_5015151741" evidence="1">
    <location>
        <begin position="23"/>
        <end position="142"/>
    </location>
</feature>
<gene>
    <name evidence="2" type="ORF">CLV44_12336</name>
</gene>
<organism evidence="2 3">
    <name type="scientific">Marinobacterium halophilum</name>
    <dbReference type="NCBI Taxonomy" id="267374"/>
    <lineage>
        <taxon>Bacteria</taxon>
        <taxon>Pseudomonadati</taxon>
        <taxon>Pseudomonadota</taxon>
        <taxon>Gammaproteobacteria</taxon>
        <taxon>Oceanospirillales</taxon>
        <taxon>Oceanospirillaceae</taxon>
        <taxon>Marinobacterium</taxon>
    </lineage>
</organism>
<reference evidence="2 3" key="1">
    <citation type="submission" date="2018-03" db="EMBL/GenBank/DDBJ databases">
        <title>Genomic Encyclopedia of Archaeal and Bacterial Type Strains, Phase II (KMG-II): from individual species to whole genera.</title>
        <authorList>
            <person name="Goeker M."/>
        </authorList>
    </citation>
    <scope>NUCLEOTIDE SEQUENCE [LARGE SCALE GENOMIC DNA]</scope>
    <source>
        <strain evidence="2 3">DSM 17586</strain>
    </source>
</reference>
<feature type="signal peptide" evidence="1">
    <location>
        <begin position="1"/>
        <end position="22"/>
    </location>
</feature>
<evidence type="ECO:0000313" key="2">
    <source>
        <dbReference type="EMBL" id="PSL11718.1"/>
    </source>
</evidence>
<dbReference type="InterPro" id="IPR027396">
    <property type="entry name" value="DsrEFH-like"/>
</dbReference>